<evidence type="ECO:0000259" key="3">
    <source>
        <dbReference type="Pfam" id="PF01926"/>
    </source>
</evidence>
<reference evidence="4" key="1">
    <citation type="journal article" date="2021" name="Nat. Commun.">
        <title>Genetic determinants of endophytism in the Arabidopsis root mycobiome.</title>
        <authorList>
            <person name="Mesny F."/>
            <person name="Miyauchi S."/>
            <person name="Thiergart T."/>
            <person name="Pickel B."/>
            <person name="Atanasova L."/>
            <person name="Karlsson M."/>
            <person name="Huettel B."/>
            <person name="Barry K.W."/>
            <person name="Haridas S."/>
            <person name="Chen C."/>
            <person name="Bauer D."/>
            <person name="Andreopoulos W."/>
            <person name="Pangilinan J."/>
            <person name="LaButti K."/>
            <person name="Riley R."/>
            <person name="Lipzen A."/>
            <person name="Clum A."/>
            <person name="Drula E."/>
            <person name="Henrissat B."/>
            <person name="Kohler A."/>
            <person name="Grigoriev I.V."/>
            <person name="Martin F.M."/>
            <person name="Hacquard S."/>
        </authorList>
    </citation>
    <scope>NUCLEOTIDE SEQUENCE</scope>
    <source>
        <strain evidence="4">MPI-SDFR-AT-0120</strain>
    </source>
</reference>
<accession>A0A8K0RFU5</accession>
<evidence type="ECO:0000256" key="2">
    <source>
        <dbReference type="SAM" id="MobiDB-lite"/>
    </source>
</evidence>
<name>A0A8K0RFU5_9PLEO</name>
<sequence length="378" mass="43587">MRQPSASGSASGSGHDGLGVPETPVLRPDDVVIAVMGITGSGKTTFINHLSDYPLSIGHDLNSCTQDVQIVPCTFQGGEKIYLVDTPGFDDDLRTDSEILMEVARWLNHAYENKLRLSGIIYLQRITDNRIGGSGVRNLKMFKKLCGDDGLASVVLATTFWNFFPDPTKANEREAQFQREAFLWKPLIEKGSRVFRHDKQEASALAIVRYLIKRKKPVVLDIQREMVEQNLPLGQTGAGGVVASGIEKEKEWFEKRLKDLEIQLHEALAKRDKSQREDIEDMMAEYRRKLDIREEDQRRLEADTKQLYKDMEKRYEEEMKEMNKAIREKELTIQETRMQVTMMQETHAHQLELRELQAQMKWKEKYYRMMHSSACIVM</sequence>
<gene>
    <name evidence="4" type="ORF">FB567DRAFT_86</name>
</gene>
<comment type="caution">
    <text evidence="4">The sequence shown here is derived from an EMBL/GenBank/DDBJ whole genome shotgun (WGS) entry which is preliminary data.</text>
</comment>
<dbReference type="Pfam" id="PF01926">
    <property type="entry name" value="MMR_HSR1"/>
    <property type="match status" value="1"/>
</dbReference>
<feature type="compositionally biased region" description="Low complexity" evidence="2">
    <location>
        <begin position="1"/>
        <end position="13"/>
    </location>
</feature>
<keyword evidence="4" id="KW-0378">Hydrolase</keyword>
<keyword evidence="1" id="KW-0175">Coiled coil</keyword>
<dbReference type="AlphaFoldDB" id="A0A8K0RFU5"/>
<dbReference type="GO" id="GO:0016787">
    <property type="term" value="F:hydrolase activity"/>
    <property type="evidence" value="ECO:0007669"/>
    <property type="project" value="UniProtKB-KW"/>
</dbReference>
<dbReference type="CDD" id="cd00882">
    <property type="entry name" value="Ras_like_GTPase"/>
    <property type="match status" value="1"/>
</dbReference>
<evidence type="ECO:0000256" key="1">
    <source>
        <dbReference type="SAM" id="Coils"/>
    </source>
</evidence>
<keyword evidence="5" id="KW-1185">Reference proteome</keyword>
<feature type="region of interest" description="Disordered" evidence="2">
    <location>
        <begin position="1"/>
        <end position="24"/>
    </location>
</feature>
<dbReference type="SUPFAM" id="SSF52540">
    <property type="entry name" value="P-loop containing nucleoside triphosphate hydrolases"/>
    <property type="match status" value="2"/>
</dbReference>
<organism evidence="4 5">
    <name type="scientific">Paraphoma chrysanthemicola</name>
    <dbReference type="NCBI Taxonomy" id="798071"/>
    <lineage>
        <taxon>Eukaryota</taxon>
        <taxon>Fungi</taxon>
        <taxon>Dikarya</taxon>
        <taxon>Ascomycota</taxon>
        <taxon>Pezizomycotina</taxon>
        <taxon>Dothideomycetes</taxon>
        <taxon>Pleosporomycetidae</taxon>
        <taxon>Pleosporales</taxon>
        <taxon>Pleosporineae</taxon>
        <taxon>Phaeosphaeriaceae</taxon>
        <taxon>Paraphoma</taxon>
    </lineage>
</organism>
<dbReference type="EMBL" id="JAGMVJ010000001">
    <property type="protein sequence ID" value="KAH7094262.1"/>
    <property type="molecule type" value="Genomic_DNA"/>
</dbReference>
<dbReference type="Proteomes" id="UP000813461">
    <property type="component" value="Unassembled WGS sequence"/>
</dbReference>
<dbReference type="InterPro" id="IPR027417">
    <property type="entry name" value="P-loop_NTPase"/>
</dbReference>
<proteinExistence type="predicted"/>
<dbReference type="GO" id="GO:0005525">
    <property type="term" value="F:GTP binding"/>
    <property type="evidence" value="ECO:0007669"/>
    <property type="project" value="InterPro"/>
</dbReference>
<dbReference type="Gene3D" id="3.40.50.300">
    <property type="entry name" value="P-loop containing nucleotide triphosphate hydrolases"/>
    <property type="match status" value="1"/>
</dbReference>
<evidence type="ECO:0000313" key="4">
    <source>
        <dbReference type="EMBL" id="KAH7094262.1"/>
    </source>
</evidence>
<feature type="domain" description="G" evidence="3">
    <location>
        <begin position="33"/>
        <end position="99"/>
    </location>
</feature>
<feature type="coiled-coil region" evidence="1">
    <location>
        <begin position="243"/>
        <end position="339"/>
    </location>
</feature>
<evidence type="ECO:0000313" key="5">
    <source>
        <dbReference type="Proteomes" id="UP000813461"/>
    </source>
</evidence>
<protein>
    <submittedName>
        <fullName evidence="4">P-loop containing nucleoside triphosphate hydrolase protein</fullName>
    </submittedName>
</protein>
<dbReference type="InterPro" id="IPR006073">
    <property type="entry name" value="GTP-bd"/>
</dbReference>
<dbReference type="OrthoDB" id="8954335at2759"/>